<organism evidence="8 9">
    <name type="scientific">Tigriopus californicus</name>
    <name type="common">Marine copepod</name>
    <dbReference type="NCBI Taxonomy" id="6832"/>
    <lineage>
        <taxon>Eukaryota</taxon>
        <taxon>Metazoa</taxon>
        <taxon>Ecdysozoa</taxon>
        <taxon>Arthropoda</taxon>
        <taxon>Crustacea</taxon>
        <taxon>Multicrustacea</taxon>
        <taxon>Hexanauplia</taxon>
        <taxon>Copepoda</taxon>
        <taxon>Harpacticoida</taxon>
        <taxon>Harpacticidae</taxon>
        <taxon>Tigriopus</taxon>
    </lineage>
</organism>
<dbReference type="EMBL" id="VCGU01000007">
    <property type="protein sequence ID" value="TRY74009.1"/>
    <property type="molecule type" value="Genomic_DNA"/>
</dbReference>
<feature type="region of interest" description="Disordered" evidence="5">
    <location>
        <begin position="1132"/>
        <end position="1174"/>
    </location>
</feature>
<feature type="transmembrane region" description="Helical" evidence="6">
    <location>
        <begin position="453"/>
        <end position="477"/>
    </location>
</feature>
<feature type="domain" description="Ig-like" evidence="7">
    <location>
        <begin position="280"/>
        <end position="403"/>
    </location>
</feature>
<feature type="compositionally biased region" description="Pro residues" evidence="5">
    <location>
        <begin position="1328"/>
        <end position="1344"/>
    </location>
</feature>
<keyword evidence="4" id="KW-1015">Disulfide bond</keyword>
<evidence type="ECO:0000313" key="8">
    <source>
        <dbReference type="EMBL" id="TRY74009.1"/>
    </source>
</evidence>
<name>A0A553P8L6_TIGCA</name>
<feature type="region of interest" description="Disordered" evidence="5">
    <location>
        <begin position="1311"/>
        <end position="1381"/>
    </location>
</feature>
<keyword evidence="6" id="KW-0812">Transmembrane</keyword>
<feature type="compositionally biased region" description="Basic and acidic residues" evidence="5">
    <location>
        <begin position="421"/>
        <end position="441"/>
    </location>
</feature>
<feature type="compositionally biased region" description="Polar residues" evidence="5">
    <location>
        <begin position="1148"/>
        <end position="1163"/>
    </location>
</feature>
<dbReference type="InterPro" id="IPR036179">
    <property type="entry name" value="Ig-like_dom_sf"/>
</dbReference>
<dbReference type="CDD" id="cd00096">
    <property type="entry name" value="Ig"/>
    <property type="match status" value="1"/>
</dbReference>
<dbReference type="InterPro" id="IPR050541">
    <property type="entry name" value="LRR_TM_domain-containing"/>
</dbReference>
<keyword evidence="1" id="KW-0433">Leucine-rich repeat</keyword>
<gene>
    <name evidence="8" type="ORF">TCAL_02238</name>
</gene>
<evidence type="ECO:0000313" key="9">
    <source>
        <dbReference type="Proteomes" id="UP000318571"/>
    </source>
</evidence>
<feature type="region of interest" description="Disordered" evidence="5">
    <location>
        <begin position="933"/>
        <end position="956"/>
    </location>
</feature>
<dbReference type="InterPro" id="IPR001611">
    <property type="entry name" value="Leu-rich_rpt"/>
</dbReference>
<feature type="region of interest" description="Disordered" evidence="5">
    <location>
        <begin position="410"/>
        <end position="443"/>
    </location>
</feature>
<dbReference type="Gene3D" id="3.80.10.10">
    <property type="entry name" value="Ribonuclease Inhibitor"/>
    <property type="match status" value="2"/>
</dbReference>
<evidence type="ECO:0000256" key="4">
    <source>
        <dbReference type="ARBA" id="ARBA00023157"/>
    </source>
</evidence>
<dbReference type="SMART" id="SM00369">
    <property type="entry name" value="LRR_TYP"/>
    <property type="match status" value="5"/>
</dbReference>
<dbReference type="PROSITE" id="PS50835">
    <property type="entry name" value="IG_LIKE"/>
    <property type="match status" value="1"/>
</dbReference>
<dbReference type="SUPFAM" id="SSF52058">
    <property type="entry name" value="L domain-like"/>
    <property type="match status" value="1"/>
</dbReference>
<feature type="region of interest" description="Disordered" evidence="5">
    <location>
        <begin position="854"/>
        <end position="921"/>
    </location>
</feature>
<evidence type="ECO:0000256" key="1">
    <source>
        <dbReference type="ARBA" id="ARBA00022614"/>
    </source>
</evidence>
<feature type="compositionally biased region" description="Low complexity" evidence="5">
    <location>
        <begin position="938"/>
        <end position="947"/>
    </location>
</feature>
<keyword evidence="3" id="KW-0677">Repeat</keyword>
<dbReference type="SMART" id="SM00409">
    <property type="entry name" value="IG"/>
    <property type="match status" value="1"/>
</dbReference>
<dbReference type="InterPro" id="IPR003591">
    <property type="entry name" value="Leu-rich_rpt_typical-subtyp"/>
</dbReference>
<dbReference type="OrthoDB" id="643377at2759"/>
<dbReference type="InterPro" id="IPR000483">
    <property type="entry name" value="Cys-rich_flank_reg_C"/>
</dbReference>
<keyword evidence="6" id="KW-0472">Membrane</keyword>
<evidence type="ECO:0000259" key="7">
    <source>
        <dbReference type="PROSITE" id="PS50835"/>
    </source>
</evidence>
<dbReference type="Proteomes" id="UP000318571">
    <property type="component" value="Chromosome 3"/>
</dbReference>
<dbReference type="InterPro" id="IPR013151">
    <property type="entry name" value="Immunoglobulin_dom"/>
</dbReference>
<feature type="region of interest" description="Disordered" evidence="5">
    <location>
        <begin position="784"/>
        <end position="831"/>
    </location>
</feature>
<evidence type="ECO:0000256" key="6">
    <source>
        <dbReference type="SAM" id="Phobius"/>
    </source>
</evidence>
<dbReference type="InterPro" id="IPR013783">
    <property type="entry name" value="Ig-like_fold"/>
</dbReference>
<dbReference type="OMA" id="SERSHYM"/>
<protein>
    <recommendedName>
        <fullName evidence="7">Ig-like domain-containing protein</fullName>
    </recommendedName>
</protein>
<reference evidence="8 9" key="1">
    <citation type="journal article" date="2018" name="Nat. Ecol. Evol.">
        <title>Genomic signatures of mitonuclear coevolution across populations of Tigriopus californicus.</title>
        <authorList>
            <person name="Barreto F.S."/>
            <person name="Watson E.T."/>
            <person name="Lima T.G."/>
            <person name="Willett C.S."/>
            <person name="Edmands S."/>
            <person name="Li W."/>
            <person name="Burton R.S."/>
        </authorList>
    </citation>
    <scope>NUCLEOTIDE SEQUENCE [LARGE SCALE GENOMIC DNA]</scope>
    <source>
        <strain evidence="8 9">San Diego</strain>
    </source>
</reference>
<dbReference type="PANTHER" id="PTHR24369">
    <property type="entry name" value="ANTIGEN BSP, PUTATIVE-RELATED"/>
    <property type="match status" value="1"/>
</dbReference>
<accession>A0A553P8L6</accession>
<evidence type="ECO:0000256" key="5">
    <source>
        <dbReference type="SAM" id="MobiDB-lite"/>
    </source>
</evidence>
<dbReference type="GO" id="GO:0005886">
    <property type="term" value="C:plasma membrane"/>
    <property type="evidence" value="ECO:0007669"/>
    <property type="project" value="TreeGrafter"/>
</dbReference>
<feature type="region of interest" description="Disordered" evidence="5">
    <location>
        <begin position="528"/>
        <end position="563"/>
    </location>
</feature>
<comment type="caution">
    <text evidence="8">The sequence shown here is derived from an EMBL/GenBank/DDBJ whole genome shotgun (WGS) entry which is preliminary data.</text>
</comment>
<dbReference type="Gene3D" id="2.60.40.10">
    <property type="entry name" value="Immunoglobulins"/>
    <property type="match status" value="1"/>
</dbReference>
<dbReference type="Pfam" id="PF13855">
    <property type="entry name" value="LRR_8"/>
    <property type="match status" value="1"/>
</dbReference>
<dbReference type="SMART" id="SM00082">
    <property type="entry name" value="LRRCT"/>
    <property type="match status" value="1"/>
</dbReference>
<feature type="compositionally biased region" description="Basic residues" evidence="5">
    <location>
        <begin position="810"/>
        <end position="819"/>
    </location>
</feature>
<dbReference type="FunFam" id="3.80.10.10:FF:000082">
    <property type="entry name" value="Leucine-rich repeat-containing 24"/>
    <property type="match status" value="1"/>
</dbReference>
<dbReference type="Pfam" id="PF00047">
    <property type="entry name" value="ig"/>
    <property type="match status" value="1"/>
</dbReference>
<dbReference type="InterPro" id="IPR003599">
    <property type="entry name" value="Ig_sub"/>
</dbReference>
<dbReference type="PROSITE" id="PS51450">
    <property type="entry name" value="LRR"/>
    <property type="match status" value="1"/>
</dbReference>
<sequence length="1381" mass="151342">MRSGPRFFLMMSLHAKNHVTFIQRLSVQCLLLSVLATGDVGCPDKCVCKWKSGKETVECVDSGLTAIPPGIAPGTQVLDLNHNEIPIIKNGLFSNLGITNLQKIFCSHCNLVAVEERSFLHLTNLVELDLSENLLRKVPSRSLELTKALMRLSLSANPIKMIKAKAFEHLKFVTNLDLSHCSIETIEMNGFFGMESLLELRLESNHLSYLPGVNLFPRSVHLIELYGNPFQCDCRLLDFAHWVQQSGTPRTVEPQCLRPPRLANRTITSLALDSELACLPQVEAEIADDGRARGSGWATATKSSVGVTKAVEPGRRNVSLRCSVFAVPAAIVTWWRANRLVANSSVFEHLWEEQFYHIVEHRSNSHQLTSEFLILEVRPEDHGSFFCSAQNPAGVASVNFTIHVRGVESQPSLSAPGENKAALEEKTSKAKEKEASGSDKQDQEDDSMIKVEYILGFGAAVVIVLTIIIILILYLILQCRSRHKRRRAARAMGIHCDSNSGSFMERSTVDFIVPGEMELTKAVRSVSNSTMKTTTAESKSLLETSNTKLSDNGLSSSDDDFGSGGKTNIKTNLIHNQLQPMAAHHFYPYPRAMNQNGMIPFGQPINWRHPYTAVPNGLMPGVPHPHWPQLRPMMPPTYRNPPPPTGAKMGSPNGKHGIMIDGSTGLPLCPCCGESNWHHFHFHPGMAQAYPGFYPPHPTSSTLPGPDPSGRPSSNLIAKNLNMLPNEPYQRPASAMYFHQTQFPDVLSGTGWRDQPVQSVIHPQAQAHPGDHFAGFHSFPSNYDRLQSSSSMDDLKSGALSDGEADRVNKRSNRRHQLTRRSSTLSMAGDQRWRLDSAAPHYVTISRASQQHLNQIGQKAWRGPEDHFKPNQVFTPGKLEKDSIRHSSQPFLSNGKLGSNILDFGSSPTNGPPPPSSSMASGVSLIVNRQSLTHGPKSSSVRKSSLSGPPPQASKAQLERLNYKTCAVMPKFKDLVPQPRYQKPVSEQASHIANDEYLFPDLPPPPDALLDDDSTKGVHFKDANLASSRSSSLDDLQQWVTSAADITAAANKAAAKAVNGFNTLPSNMASNYHPAYLNYPMQYPSQDAHLDQIQLALNGVRRHRTPEANHQHSNHLRKGSGAVKVDLTFADKSIRRPDSAPDLAQDEMGSQSSHVSPFHQQSQLHRRPGGLKQKSLGRACSIDSRKANVKKIGCSPGKGKHVMFTGVSDADSPSETHDEEDPVEVETDATKARCFDKDVWVLRQDNPELAKKKQKKQEFDSIPVSGIVVAQPQPCPITSPSQFTMKPMPLPPLPHGAPLGTITAPMNLNGAGVMVGISSDDKPERPPKPAPPPRTTPQLPPRAPNPALQRAANQPGGGQQSVSESPDEGYHEDGDPGSEVL</sequence>
<keyword evidence="9" id="KW-1185">Reference proteome</keyword>
<feature type="compositionally biased region" description="Polar residues" evidence="5">
    <location>
        <begin position="528"/>
        <end position="549"/>
    </location>
</feature>
<keyword evidence="2" id="KW-0732">Signal</keyword>
<keyword evidence="6" id="KW-1133">Transmembrane helix</keyword>
<evidence type="ECO:0000256" key="3">
    <source>
        <dbReference type="ARBA" id="ARBA00022737"/>
    </source>
</evidence>
<dbReference type="STRING" id="6832.A0A553P8L6"/>
<dbReference type="InterPro" id="IPR032675">
    <property type="entry name" value="LRR_dom_sf"/>
</dbReference>
<evidence type="ECO:0000256" key="2">
    <source>
        <dbReference type="ARBA" id="ARBA00022729"/>
    </source>
</evidence>
<proteinExistence type="predicted"/>
<dbReference type="SUPFAM" id="SSF48726">
    <property type="entry name" value="Immunoglobulin"/>
    <property type="match status" value="1"/>
</dbReference>
<dbReference type="InterPro" id="IPR007110">
    <property type="entry name" value="Ig-like_dom"/>
</dbReference>
<dbReference type="PANTHER" id="PTHR24369:SF210">
    <property type="entry name" value="CHAOPTIN-RELATED"/>
    <property type="match status" value="1"/>
</dbReference>